<evidence type="ECO:0000256" key="2">
    <source>
        <dbReference type="ARBA" id="ARBA00022777"/>
    </source>
</evidence>
<feature type="region of interest" description="Disordered" evidence="3">
    <location>
        <begin position="263"/>
        <end position="299"/>
    </location>
</feature>
<sequence length="299" mass="31028">MRLIGIGDNVVDRYPALGTMFPGGNAVNVAVYARRAGARTAYLGVTGDDEAGHAIRRALRAEGVDTGGVRTSPGPNAWAEIGLVDGDRVFQGASDGVSRFRLTDAQIAGLAVHDIVHTAYSGSLIEQVPRIARHTRVSFDFSHQRDAPWAPELVPHLYLAAFSGTGLDDGQIRELLAQAAARGARWTLVTRGRDGAWLSDGATVWRQPAQPVEAVDTLGAGDAFIGTLLAALADGADPRPPLAAAAAAAAAACRAHGGFGHGVPLEPPEPVGPVRPPRPAARTLGIGPARGSRPHPSTI</sequence>
<evidence type="ECO:0000313" key="5">
    <source>
        <dbReference type="EMBL" id="GHJ26728.1"/>
    </source>
</evidence>
<proteinExistence type="predicted"/>
<dbReference type="SUPFAM" id="SSF53613">
    <property type="entry name" value="Ribokinase-like"/>
    <property type="match status" value="1"/>
</dbReference>
<evidence type="ECO:0000256" key="3">
    <source>
        <dbReference type="SAM" id="MobiDB-lite"/>
    </source>
</evidence>
<dbReference type="PANTHER" id="PTHR10584:SF157">
    <property type="entry name" value="SULFOFRUCTOSE KINASE"/>
    <property type="match status" value="1"/>
</dbReference>
<dbReference type="InterPro" id="IPR011611">
    <property type="entry name" value="PfkB_dom"/>
</dbReference>
<dbReference type="InterPro" id="IPR029056">
    <property type="entry name" value="Ribokinase-like"/>
</dbReference>
<dbReference type="Proteomes" id="UP001054854">
    <property type="component" value="Unassembled WGS sequence"/>
</dbReference>
<keyword evidence="1" id="KW-0808">Transferase</keyword>
<organism evidence="5 6">
    <name type="scientific">Streptomyces hygroscopicus</name>
    <dbReference type="NCBI Taxonomy" id="1912"/>
    <lineage>
        <taxon>Bacteria</taxon>
        <taxon>Bacillati</taxon>
        <taxon>Actinomycetota</taxon>
        <taxon>Actinomycetes</taxon>
        <taxon>Kitasatosporales</taxon>
        <taxon>Streptomycetaceae</taxon>
        <taxon>Streptomyces</taxon>
        <taxon>Streptomyces violaceusniger group</taxon>
    </lineage>
</organism>
<keyword evidence="6" id="KW-1185">Reference proteome</keyword>
<feature type="compositionally biased region" description="Pro residues" evidence="3">
    <location>
        <begin position="265"/>
        <end position="279"/>
    </location>
</feature>
<feature type="domain" description="Carbohydrate kinase PfkB" evidence="4">
    <location>
        <begin position="19"/>
        <end position="257"/>
    </location>
</feature>
<protein>
    <submittedName>
        <fullName evidence="5">Ribokinase</fullName>
    </submittedName>
</protein>
<comment type="caution">
    <text evidence="5">The sequence shown here is derived from an EMBL/GenBank/DDBJ whole genome shotgun (WGS) entry which is preliminary data.</text>
</comment>
<gene>
    <name evidence="5" type="ORF">TPA0910_11610</name>
</gene>
<keyword evidence="2" id="KW-0418">Kinase</keyword>
<accession>A0ABQ3TTX5</accession>
<evidence type="ECO:0000256" key="1">
    <source>
        <dbReference type="ARBA" id="ARBA00022679"/>
    </source>
</evidence>
<dbReference type="EMBL" id="BNEK01000002">
    <property type="protein sequence ID" value="GHJ26728.1"/>
    <property type="molecule type" value="Genomic_DNA"/>
</dbReference>
<dbReference type="Pfam" id="PF00294">
    <property type="entry name" value="PfkB"/>
    <property type="match status" value="1"/>
</dbReference>
<dbReference type="PANTHER" id="PTHR10584">
    <property type="entry name" value="SUGAR KINASE"/>
    <property type="match status" value="1"/>
</dbReference>
<dbReference type="Gene3D" id="3.40.1190.20">
    <property type="match status" value="1"/>
</dbReference>
<reference evidence="5" key="1">
    <citation type="submission" date="2024-05" db="EMBL/GenBank/DDBJ databases">
        <title>Whole genome shotgun sequence of Streptomyces hygroscopicus NBRC 113678.</title>
        <authorList>
            <person name="Komaki H."/>
            <person name="Tamura T."/>
        </authorList>
    </citation>
    <scope>NUCLEOTIDE SEQUENCE</scope>
    <source>
        <strain evidence="5">N11-34</strain>
    </source>
</reference>
<evidence type="ECO:0000313" key="6">
    <source>
        <dbReference type="Proteomes" id="UP001054854"/>
    </source>
</evidence>
<name>A0ABQ3TTX5_STRHY</name>
<evidence type="ECO:0000259" key="4">
    <source>
        <dbReference type="Pfam" id="PF00294"/>
    </source>
</evidence>
<dbReference type="RefSeq" id="WP_063816984.1">
    <property type="nucleotide sequence ID" value="NZ_BNEK01000002.1"/>
</dbReference>